<dbReference type="Proteomes" id="UP000769484">
    <property type="component" value="Unassembled WGS sequence"/>
</dbReference>
<accession>A0A930KME9</accession>
<sequence>MSVLETLDFQPMLVTDVFDSMTASKAWYDKSKLSLSGVPAFPFVSRTRASNGVDSFCPRQEKEPEAGNAVTIGLDTQTIGYQPVPFYTSQNIQVLRHERLNENNALVLASLIQKQMGKFSWGGNGATLGRLKKTHIMVPVLTNADGTIEADWEGMDRLGADLLDEVSSHAHRALTGLALLMTIRSQG</sequence>
<organism evidence="2 3">
    <name type="scientific">Rothia dentocariosa</name>
    <dbReference type="NCBI Taxonomy" id="2047"/>
    <lineage>
        <taxon>Bacteria</taxon>
        <taxon>Bacillati</taxon>
        <taxon>Actinomycetota</taxon>
        <taxon>Actinomycetes</taxon>
        <taxon>Micrococcales</taxon>
        <taxon>Micrococcaceae</taxon>
        <taxon>Rothia</taxon>
    </lineage>
</organism>
<dbReference type="GO" id="GO:0003677">
    <property type="term" value="F:DNA binding"/>
    <property type="evidence" value="ECO:0007669"/>
    <property type="project" value="InterPro"/>
</dbReference>
<feature type="domain" description="Type I restriction modification DNA specificity" evidence="1">
    <location>
        <begin position="8"/>
        <end position="160"/>
    </location>
</feature>
<dbReference type="Pfam" id="PF01420">
    <property type="entry name" value="Methylase_S"/>
    <property type="match status" value="1"/>
</dbReference>
<reference evidence="2" key="1">
    <citation type="submission" date="2020-04" db="EMBL/GenBank/DDBJ databases">
        <title>Deep metagenomics examines the oral microbiome during advanced dental caries in children, revealing novel taxa and co-occurrences with host molecules.</title>
        <authorList>
            <person name="Baker J.L."/>
            <person name="Morton J.T."/>
            <person name="Dinis M."/>
            <person name="Alvarez R."/>
            <person name="Tran N.C."/>
            <person name="Knight R."/>
            <person name="Edlund A."/>
        </authorList>
    </citation>
    <scope>NUCLEOTIDE SEQUENCE</scope>
    <source>
        <strain evidence="2">JCVI_47_bin.4</strain>
    </source>
</reference>
<evidence type="ECO:0000259" key="1">
    <source>
        <dbReference type="Pfam" id="PF01420"/>
    </source>
</evidence>
<dbReference type="GO" id="GO:0004519">
    <property type="term" value="F:endonuclease activity"/>
    <property type="evidence" value="ECO:0007669"/>
    <property type="project" value="UniProtKB-KW"/>
</dbReference>
<keyword evidence="2" id="KW-0255">Endonuclease</keyword>
<protein>
    <submittedName>
        <fullName evidence="2">Restriction endonuclease subunit S</fullName>
    </submittedName>
</protein>
<dbReference type="EMBL" id="JABZXJ010000062">
    <property type="protein sequence ID" value="MBF1650502.1"/>
    <property type="molecule type" value="Genomic_DNA"/>
</dbReference>
<dbReference type="InterPro" id="IPR000055">
    <property type="entry name" value="Restrct_endonuc_typeI_TRD"/>
</dbReference>
<gene>
    <name evidence="2" type="ORF">HXO56_10540</name>
</gene>
<proteinExistence type="predicted"/>
<evidence type="ECO:0000313" key="2">
    <source>
        <dbReference type="EMBL" id="MBF1650502.1"/>
    </source>
</evidence>
<evidence type="ECO:0000313" key="3">
    <source>
        <dbReference type="Proteomes" id="UP000769484"/>
    </source>
</evidence>
<keyword evidence="2" id="KW-0540">Nuclease</keyword>
<comment type="caution">
    <text evidence="2">The sequence shown here is derived from an EMBL/GenBank/DDBJ whole genome shotgun (WGS) entry which is preliminary data.</text>
</comment>
<keyword evidence="2" id="KW-0378">Hydrolase</keyword>
<name>A0A930KME9_9MICC</name>
<dbReference type="AlphaFoldDB" id="A0A930KME9"/>